<evidence type="ECO:0000313" key="11">
    <source>
        <dbReference type="EMBL" id="KAI1717262.1"/>
    </source>
</evidence>
<feature type="compositionally biased region" description="Low complexity" evidence="9">
    <location>
        <begin position="539"/>
        <end position="557"/>
    </location>
</feature>
<dbReference type="Gene3D" id="1.10.510.10">
    <property type="entry name" value="Transferase(Phosphotransferase) domain 1"/>
    <property type="match status" value="1"/>
</dbReference>
<dbReference type="PANTHER" id="PTHR46538">
    <property type="entry name" value="PROTEIN KINASE DOMAIN-CONTAINING PROTEIN"/>
    <property type="match status" value="1"/>
</dbReference>
<feature type="region of interest" description="Disordered" evidence="9">
    <location>
        <begin position="325"/>
        <end position="357"/>
    </location>
</feature>
<dbReference type="GO" id="GO:0004674">
    <property type="term" value="F:protein serine/threonine kinase activity"/>
    <property type="evidence" value="ECO:0007669"/>
    <property type="project" value="UniProtKB-KW"/>
</dbReference>
<organism evidence="11 12">
    <name type="scientific">Ditylenchus destructor</name>
    <dbReference type="NCBI Taxonomy" id="166010"/>
    <lineage>
        <taxon>Eukaryota</taxon>
        <taxon>Metazoa</taxon>
        <taxon>Ecdysozoa</taxon>
        <taxon>Nematoda</taxon>
        <taxon>Chromadorea</taxon>
        <taxon>Rhabditida</taxon>
        <taxon>Tylenchina</taxon>
        <taxon>Tylenchomorpha</taxon>
        <taxon>Sphaerularioidea</taxon>
        <taxon>Anguinidae</taxon>
        <taxon>Anguininae</taxon>
        <taxon>Ditylenchus</taxon>
    </lineage>
</organism>
<dbReference type="SUPFAM" id="SSF56112">
    <property type="entry name" value="Protein kinase-like (PK-like)"/>
    <property type="match status" value="1"/>
</dbReference>
<feature type="compositionally biased region" description="Polar residues" evidence="9">
    <location>
        <begin position="523"/>
        <end position="535"/>
    </location>
</feature>
<keyword evidence="4 7" id="KW-0547">Nucleotide-binding</keyword>
<dbReference type="Pfam" id="PF00069">
    <property type="entry name" value="Pkinase"/>
    <property type="match status" value="1"/>
</dbReference>
<feature type="region of interest" description="Disordered" evidence="9">
    <location>
        <begin position="368"/>
        <end position="387"/>
    </location>
</feature>
<evidence type="ECO:0000256" key="6">
    <source>
        <dbReference type="ARBA" id="ARBA00022840"/>
    </source>
</evidence>
<dbReference type="PROSITE" id="PS00107">
    <property type="entry name" value="PROTEIN_KINASE_ATP"/>
    <property type="match status" value="1"/>
</dbReference>
<dbReference type="InterPro" id="IPR011009">
    <property type="entry name" value="Kinase-like_dom_sf"/>
</dbReference>
<evidence type="ECO:0000256" key="1">
    <source>
        <dbReference type="ARBA" id="ARBA00022527"/>
    </source>
</evidence>
<dbReference type="InterPro" id="IPR008271">
    <property type="entry name" value="Ser/Thr_kinase_AS"/>
</dbReference>
<dbReference type="Pfam" id="PF12474">
    <property type="entry name" value="PKK"/>
    <property type="match status" value="2"/>
</dbReference>
<feature type="domain" description="Protein kinase" evidence="10">
    <location>
        <begin position="38"/>
        <end position="297"/>
    </location>
</feature>
<feature type="region of interest" description="Disordered" evidence="9">
    <location>
        <begin position="691"/>
        <end position="770"/>
    </location>
</feature>
<feature type="coiled-coil region" evidence="8">
    <location>
        <begin position="1103"/>
        <end position="1148"/>
    </location>
</feature>
<feature type="compositionally biased region" description="Acidic residues" evidence="9">
    <location>
        <begin position="334"/>
        <end position="343"/>
    </location>
</feature>
<feature type="coiled-coil region" evidence="8">
    <location>
        <begin position="1238"/>
        <end position="1309"/>
    </location>
</feature>
<evidence type="ECO:0000256" key="7">
    <source>
        <dbReference type="PROSITE-ProRule" id="PRU10141"/>
    </source>
</evidence>
<evidence type="ECO:0000256" key="8">
    <source>
        <dbReference type="SAM" id="Coils"/>
    </source>
</evidence>
<sequence>MPLLDRFKNLFRGQQPSAQSKKSLPSVVEYGVNPLEFWTVLGDLGDGAFGKVEKVCNKENPRQLAAAKGIEIEQGEVLEDFLVEIEILSQCKHENIVGLLACYFYDNKLSMMLEFCGGGAVDSIMIELEKSLTESQIAYVTRNVCNALAFLHSHFVIHRDLKAGNILLTTDARIKLADFGVSAKMKDRNEKRDSFIGTPYWMAPEVMTCETFKDQPYDCLADIWSLGITLIEMAQMDPPNYQISPMRVVIKIQKSDPPTLDQPSKWSKTFNEFIAKCLVKDPNYRSTAEELLKHEFIKDAVDKRPLVQLLCEKNAELIQEEEVMAEDGASVDESAPESEDQGSEFEAVNRKTEPKHVETTLNASIQASAQVGHSGKKFAAPKPPEVKQQKYFGASTEELRATKPATVSAQQLSSPLPSLKIDENESQPDGLSPSGREAIEILDDLYNVLDGQSMHGGSSTPSTSTPNWPPKHEKFASSISPSQSAGLEFKSQPNSEKLSRRHFSIDNDSLNKNFGLNEKMDRNSGSNTHPTQSIRQVARNSRASLPSPNSPSPLASPGQGQKVRSLQKEGRDIAINRIITNSADNIYEPVRLRVNDDQDEHANKKVDEICARFEITSRPESQSSDDQRHSIIAGDIPQGLVKRNLEIVQHEQLADHAKNDAQIIKDQRRKEDAMLFGEQPSAQVSKIAASFTVRPPRSPSFGSKTKTMVQIRSSDPTAAVSQNDPRVKEHEISQRPVSMPPQSPPQGSKHAVNAQSHSSTPSGDFSESKNEFFDTQSKRAENGNGYAYEHISANNGSPVKGNSFDRRSQGSSSYSMEIPPPEPPVDYDQAPRHAPQNIHRGMSQDSRRRDSASSSPQKGSDDVRARKSSHGGIPTPQSGSFAPGNAHRTSSQHGLGIPGPASHVPPPVSGGFEAAAFSKKSPQRATVTKKTRTYVVDGVEVTSTTLHVLGVKQDFELRKKEMQDLKRMQREEARQQQELNSRHDQLREQQERKFAFEKQAVLKAFEGDIEAISRIQKKKMEEMERVQEEDLRNVIKRIRIDQEHRLRIFKEGLRHEQKNMKQEVDMLPKKERKEAYRQRKEFLDKLQLDQEAKFIVQLEREQEIFLNRAREDHREKMAQMERKFLEQKHQLERQMESAMWELEERQLADKHQLLTQQFRDIFHLQRTHMLARHHKEQEHIKKINQANEENLLRALTTDRKGLPKALRNESKTRSIMFKESLRIDLPDESVERWAQKIHEFEEKEKQRIRKKMDEYDLKCKRKMAQLMAYNQNVLKELEEIHNEKRNMLVDNERAKLAEYENEYQQLLQEWKTSLPTRKMALESKFSEEVNTQERFYGIDNNSQQKNVGQA</sequence>
<keyword evidence="3" id="KW-0808">Transferase</keyword>
<dbReference type="InterPro" id="IPR017441">
    <property type="entry name" value="Protein_kinase_ATP_BS"/>
</dbReference>
<dbReference type="InterPro" id="IPR000719">
    <property type="entry name" value="Prot_kinase_dom"/>
</dbReference>
<feature type="binding site" evidence="7">
    <location>
        <position position="68"/>
    </location>
    <ligand>
        <name>ATP</name>
        <dbReference type="ChEBI" id="CHEBI:30616"/>
    </ligand>
</feature>
<feature type="region of interest" description="Disordered" evidence="9">
    <location>
        <begin position="450"/>
        <end position="567"/>
    </location>
</feature>
<dbReference type="PROSITE" id="PS00108">
    <property type="entry name" value="PROTEIN_KINASE_ST"/>
    <property type="match status" value="1"/>
</dbReference>
<keyword evidence="6 7" id="KW-0067">ATP-binding</keyword>
<feature type="compositionally biased region" description="Polar residues" evidence="9">
    <location>
        <begin position="753"/>
        <end position="765"/>
    </location>
</feature>
<reference evidence="11" key="1">
    <citation type="submission" date="2022-01" db="EMBL/GenBank/DDBJ databases">
        <title>Genome Sequence Resource for Two Populations of Ditylenchus destructor, the Migratory Endoparasitic Phytonematode.</title>
        <authorList>
            <person name="Zhang H."/>
            <person name="Lin R."/>
            <person name="Xie B."/>
        </authorList>
    </citation>
    <scope>NUCLEOTIDE SEQUENCE</scope>
    <source>
        <strain evidence="11">BazhouSP</strain>
    </source>
</reference>
<keyword evidence="1" id="KW-0723">Serine/threonine-protein kinase</keyword>
<protein>
    <submittedName>
        <fullName evidence="11">Protein kinase domain-containing protein</fullName>
    </submittedName>
</protein>
<accession>A0AAD4N438</accession>
<feature type="region of interest" description="Disordered" evidence="9">
    <location>
        <begin position="788"/>
        <end position="910"/>
    </location>
</feature>
<dbReference type="Proteomes" id="UP001201812">
    <property type="component" value="Unassembled WGS sequence"/>
</dbReference>
<proteinExistence type="predicted"/>
<dbReference type="SMART" id="SM00220">
    <property type="entry name" value="S_TKc"/>
    <property type="match status" value="1"/>
</dbReference>
<feature type="compositionally biased region" description="Basic and acidic residues" evidence="9">
    <location>
        <begin position="347"/>
        <end position="357"/>
    </location>
</feature>
<keyword evidence="8" id="KW-0175">Coiled coil</keyword>
<feature type="compositionally biased region" description="Polar residues" evidence="9">
    <location>
        <begin position="700"/>
        <end position="724"/>
    </location>
</feature>
<feature type="region of interest" description="Disordered" evidence="9">
    <location>
        <begin position="402"/>
        <end position="435"/>
    </location>
</feature>
<feature type="compositionally biased region" description="Polar residues" evidence="9">
    <location>
        <begin position="477"/>
        <end position="496"/>
    </location>
</feature>
<evidence type="ECO:0000259" key="10">
    <source>
        <dbReference type="PROSITE" id="PS50011"/>
    </source>
</evidence>
<dbReference type="GO" id="GO:0005524">
    <property type="term" value="F:ATP binding"/>
    <property type="evidence" value="ECO:0007669"/>
    <property type="project" value="UniProtKB-UniRule"/>
</dbReference>
<comment type="caution">
    <text evidence="11">The sequence shown here is derived from an EMBL/GenBank/DDBJ whole genome shotgun (WGS) entry which is preliminary data.</text>
</comment>
<feature type="compositionally biased region" description="Low complexity" evidence="9">
    <location>
        <begin position="410"/>
        <end position="419"/>
    </location>
</feature>
<evidence type="ECO:0000313" key="12">
    <source>
        <dbReference type="Proteomes" id="UP001201812"/>
    </source>
</evidence>
<keyword evidence="12" id="KW-1185">Reference proteome</keyword>
<keyword evidence="5 11" id="KW-0418">Kinase</keyword>
<gene>
    <name evidence="11" type="ORF">DdX_07001</name>
</gene>
<dbReference type="PROSITE" id="PS50011">
    <property type="entry name" value="PROTEIN_KINASE_DOM"/>
    <property type="match status" value="1"/>
</dbReference>
<evidence type="ECO:0000256" key="9">
    <source>
        <dbReference type="SAM" id="MobiDB-lite"/>
    </source>
</evidence>
<evidence type="ECO:0000256" key="5">
    <source>
        <dbReference type="ARBA" id="ARBA00022777"/>
    </source>
</evidence>
<keyword evidence="2" id="KW-0597">Phosphoprotein</keyword>
<name>A0AAD4N438_9BILA</name>
<evidence type="ECO:0000256" key="3">
    <source>
        <dbReference type="ARBA" id="ARBA00022679"/>
    </source>
</evidence>
<dbReference type="FunFam" id="1.10.510.10:FF:001298">
    <property type="entry name" value="STE20-like kinase"/>
    <property type="match status" value="1"/>
</dbReference>
<dbReference type="InterPro" id="IPR022165">
    <property type="entry name" value="PKK"/>
</dbReference>
<dbReference type="EMBL" id="JAKKPZ010000009">
    <property type="protein sequence ID" value="KAI1717262.1"/>
    <property type="molecule type" value="Genomic_DNA"/>
</dbReference>
<dbReference type="PANTHER" id="PTHR46538:SF3">
    <property type="entry name" value="PROTEIN KINASE DOMAIN-CONTAINING PROTEIN"/>
    <property type="match status" value="1"/>
</dbReference>
<evidence type="ECO:0000256" key="4">
    <source>
        <dbReference type="ARBA" id="ARBA00022741"/>
    </source>
</evidence>
<evidence type="ECO:0000256" key="2">
    <source>
        <dbReference type="ARBA" id="ARBA00022553"/>
    </source>
</evidence>
<dbReference type="InterPro" id="IPR051585">
    <property type="entry name" value="STE20_Ser/Thr_Kinases"/>
</dbReference>
<feature type="coiled-coil region" evidence="8">
    <location>
        <begin position="952"/>
        <end position="1029"/>
    </location>
</feature>